<dbReference type="AlphaFoldDB" id="A0A2D6YLQ2"/>
<dbReference type="InterPro" id="IPR021272">
    <property type="entry name" value="DUF2851"/>
</dbReference>
<evidence type="ECO:0000256" key="1">
    <source>
        <dbReference type="SAM" id="MobiDB-lite"/>
    </source>
</evidence>
<sequence length="102" mass="11286">MPEKRAPEQLLKTLWCLPVATEFQTTTGEQLRVEFPGWLNSGAGPDFLETYLCLGNQQLYSARFSYSHSAWAGAWALRRSRIPTDDPARGTLSQPPASSIGS</sequence>
<proteinExistence type="predicted"/>
<evidence type="ECO:0000313" key="2">
    <source>
        <dbReference type="EMBL" id="MAH64084.1"/>
    </source>
</evidence>
<feature type="region of interest" description="Disordered" evidence="1">
    <location>
        <begin position="83"/>
        <end position="102"/>
    </location>
</feature>
<dbReference type="Pfam" id="PF11013">
    <property type="entry name" value="DUF2851"/>
    <property type="match status" value="1"/>
</dbReference>
<comment type="caution">
    <text evidence="2">The sequence shown here is derived from an EMBL/GenBank/DDBJ whole genome shotgun (WGS) entry which is preliminary data.</text>
</comment>
<dbReference type="EMBL" id="NZEX01000132">
    <property type="protein sequence ID" value="MAH64084.1"/>
    <property type="molecule type" value="Genomic_DNA"/>
</dbReference>
<evidence type="ECO:0000313" key="3">
    <source>
        <dbReference type="Proteomes" id="UP000226525"/>
    </source>
</evidence>
<feature type="compositionally biased region" description="Polar residues" evidence="1">
    <location>
        <begin position="91"/>
        <end position="102"/>
    </location>
</feature>
<organism evidence="2 3">
    <name type="scientific">SAR324 cluster bacterium</name>
    <dbReference type="NCBI Taxonomy" id="2024889"/>
    <lineage>
        <taxon>Bacteria</taxon>
        <taxon>Deltaproteobacteria</taxon>
        <taxon>SAR324 cluster</taxon>
    </lineage>
</organism>
<accession>A0A2D6YLQ2</accession>
<reference evidence="3" key="1">
    <citation type="submission" date="2017-09" db="EMBL/GenBank/DDBJ databases">
        <title>The Reconstruction of 2,631 Draft Metagenome-Assembled Genomes from the Global Oceans.</title>
        <authorList>
            <person name="Tully B.J."/>
            <person name="Graham E.D."/>
            <person name="Heidelberg J.F."/>
        </authorList>
    </citation>
    <scope>NUCLEOTIDE SEQUENCE [LARGE SCALE GENOMIC DNA]</scope>
</reference>
<protein>
    <submittedName>
        <fullName evidence="2">Uncharacterized protein</fullName>
    </submittedName>
</protein>
<gene>
    <name evidence="2" type="ORF">CMN54_11705</name>
</gene>
<name>A0A2D6YLQ2_9DELT</name>
<dbReference type="Proteomes" id="UP000226525">
    <property type="component" value="Unassembled WGS sequence"/>
</dbReference>